<evidence type="ECO:0000256" key="2">
    <source>
        <dbReference type="ARBA" id="ARBA00023015"/>
    </source>
</evidence>
<accession>A0ABD3DM01</accession>
<keyword evidence="3" id="KW-0804">Transcription</keyword>
<evidence type="ECO:0000256" key="1">
    <source>
        <dbReference type="ARBA" id="ARBA00004123"/>
    </source>
</evidence>
<name>A0ABD3DM01_9LAMI</name>
<evidence type="ECO:0000256" key="4">
    <source>
        <dbReference type="SAM" id="MobiDB-lite"/>
    </source>
</evidence>
<evidence type="ECO:0000313" key="6">
    <source>
        <dbReference type="Proteomes" id="UP001632038"/>
    </source>
</evidence>
<comment type="caution">
    <text evidence="5">The sequence shown here is derived from an EMBL/GenBank/DDBJ whole genome shotgun (WGS) entry which is preliminary data.</text>
</comment>
<feature type="compositionally biased region" description="Basic and acidic residues" evidence="4">
    <location>
        <begin position="43"/>
        <end position="52"/>
    </location>
</feature>
<feature type="region of interest" description="Disordered" evidence="4">
    <location>
        <begin position="39"/>
        <end position="65"/>
    </location>
</feature>
<comment type="subcellular location">
    <subcellularLocation>
        <location evidence="1">Nucleus</location>
    </subcellularLocation>
</comment>
<dbReference type="PANTHER" id="PTHR45714">
    <property type="entry name" value="HOMEOBOX-LEUCINE ZIPPER PROTEIN HAT14"/>
    <property type="match status" value="1"/>
</dbReference>
<sequence>MDFGMYINNNNTYINGHLQLMGSKKRSSTEFAVAAANGDDVIEAERASSRASDDDEMPSTPEKKLRLSKQQSAFLEESFEEHHTLNPKNSHLQDILISDLDKLNFGFGTDEPDLASTTPFSTHFPPSHHSRTRKISINNRLNSGIERRRCFPGGGGDVEDGGGG</sequence>
<dbReference type="PANTHER" id="PTHR45714:SF39">
    <property type="entry name" value="HOMEOBOX-LEUCINE ZIPPER PROTEIN HAT14"/>
    <property type="match status" value="1"/>
</dbReference>
<evidence type="ECO:0000313" key="5">
    <source>
        <dbReference type="EMBL" id="KAL3642706.1"/>
    </source>
</evidence>
<dbReference type="AlphaFoldDB" id="A0ABD3DM01"/>
<keyword evidence="6" id="KW-1185">Reference proteome</keyword>
<evidence type="ECO:0000256" key="3">
    <source>
        <dbReference type="ARBA" id="ARBA00023163"/>
    </source>
</evidence>
<keyword evidence="2" id="KW-0805">Transcription regulation</keyword>
<dbReference type="GO" id="GO:0005634">
    <property type="term" value="C:nucleus"/>
    <property type="evidence" value="ECO:0007669"/>
    <property type="project" value="UniProtKB-SubCell"/>
</dbReference>
<gene>
    <name evidence="5" type="ORF">CASFOL_013521</name>
</gene>
<dbReference type="EMBL" id="JAVIJP010000016">
    <property type="protein sequence ID" value="KAL3642706.1"/>
    <property type="molecule type" value="Genomic_DNA"/>
</dbReference>
<organism evidence="5 6">
    <name type="scientific">Castilleja foliolosa</name>
    <dbReference type="NCBI Taxonomy" id="1961234"/>
    <lineage>
        <taxon>Eukaryota</taxon>
        <taxon>Viridiplantae</taxon>
        <taxon>Streptophyta</taxon>
        <taxon>Embryophyta</taxon>
        <taxon>Tracheophyta</taxon>
        <taxon>Spermatophyta</taxon>
        <taxon>Magnoliopsida</taxon>
        <taxon>eudicotyledons</taxon>
        <taxon>Gunneridae</taxon>
        <taxon>Pentapetalae</taxon>
        <taxon>asterids</taxon>
        <taxon>lamiids</taxon>
        <taxon>Lamiales</taxon>
        <taxon>Orobanchaceae</taxon>
        <taxon>Pedicularideae</taxon>
        <taxon>Castillejinae</taxon>
        <taxon>Castilleja</taxon>
    </lineage>
</organism>
<protein>
    <submittedName>
        <fullName evidence="5">Uncharacterized protein</fullName>
    </submittedName>
</protein>
<reference evidence="6" key="1">
    <citation type="journal article" date="2024" name="IScience">
        <title>Strigolactones Initiate the Formation of Haustorium-like Structures in Castilleja.</title>
        <authorList>
            <person name="Buerger M."/>
            <person name="Peterson D."/>
            <person name="Chory J."/>
        </authorList>
    </citation>
    <scope>NUCLEOTIDE SEQUENCE [LARGE SCALE GENOMIC DNA]</scope>
</reference>
<dbReference type="Proteomes" id="UP001632038">
    <property type="component" value="Unassembled WGS sequence"/>
</dbReference>
<proteinExistence type="predicted"/>
<dbReference type="InterPro" id="IPR050762">
    <property type="entry name" value="HD-ZIP_Homeobox_LZ_Class_II"/>
</dbReference>